<keyword evidence="1" id="KW-0812">Transmembrane</keyword>
<proteinExistence type="predicted"/>
<dbReference type="RefSeq" id="WP_073179721.1">
    <property type="nucleotide sequence ID" value="NZ_FQYI01000006.1"/>
</dbReference>
<feature type="transmembrane region" description="Helical" evidence="1">
    <location>
        <begin position="102"/>
        <end position="118"/>
    </location>
</feature>
<evidence type="ECO:0000313" key="3">
    <source>
        <dbReference type="Proteomes" id="UP000184335"/>
    </source>
</evidence>
<keyword evidence="1" id="KW-0472">Membrane</keyword>
<feature type="transmembrane region" description="Helical" evidence="1">
    <location>
        <begin position="26"/>
        <end position="45"/>
    </location>
</feature>
<accession>A0A1M6F3H4</accession>
<feature type="transmembrane region" description="Helical" evidence="1">
    <location>
        <begin position="130"/>
        <end position="150"/>
    </location>
</feature>
<feature type="transmembrane region" description="Helical" evidence="1">
    <location>
        <begin position="65"/>
        <end position="82"/>
    </location>
</feature>
<reference evidence="2 3" key="1">
    <citation type="submission" date="2016-11" db="EMBL/GenBank/DDBJ databases">
        <authorList>
            <person name="Jaros S."/>
            <person name="Januszkiewicz K."/>
            <person name="Wedrychowicz H."/>
        </authorList>
    </citation>
    <scope>NUCLEOTIDE SEQUENCE [LARGE SCALE GENOMIC DNA]</scope>
    <source>
        <strain evidence="2 3">DSM 25479</strain>
    </source>
</reference>
<feature type="transmembrane region" description="Helical" evidence="1">
    <location>
        <begin position="329"/>
        <end position="353"/>
    </location>
</feature>
<sequence length="421" mass="49197">MLYLLGLILLSGIVFALQDFRRHFLLLFLLINYFIYFFLGPLNSINRNMWTHLKADFRGGFEDTVMIYTIGIASMLLGYLFMYVFTDAKRRNRAVYTLNPKYPFYMWFFFLSLVLMIFRNVSEGVYGGGFYNYLVFLGDSLILAFIILIYEKKFNRPWHWFILGAAIFCYLILGFRYRILLLIIGVLYHFLVTNRLSLASLVRWVVIGISIAYTINFITVNREALSTLNFNEVTFESDTYGNLSPYQLMLHQTDNYKTEMMVMQYMNRNHIEYDYGESMFLHIFIRIIPASFFEGGVKPSIPQLEIIKNSFGTKAGYFAGAAVSNVTEYYIAFGKAGVVFFMLLLGGGLGYISKRTDLEVPRDRVVIVMIAMVLFQESTRGYLPQNVTLLVFLLITLQLFYRKKYVSYRYQYPHAVQDRIL</sequence>
<evidence type="ECO:0000256" key="1">
    <source>
        <dbReference type="SAM" id="Phobius"/>
    </source>
</evidence>
<gene>
    <name evidence="2" type="ORF">SAMN05443429_10691</name>
</gene>
<keyword evidence="1" id="KW-1133">Transmembrane helix</keyword>
<feature type="transmembrane region" description="Helical" evidence="1">
    <location>
        <begin position="382"/>
        <end position="401"/>
    </location>
</feature>
<protein>
    <submittedName>
        <fullName evidence="2">O-antigen polysaccharide polymerase Wzy</fullName>
    </submittedName>
</protein>
<keyword evidence="3" id="KW-1185">Reference proteome</keyword>
<dbReference type="STRING" id="1118202.SAMN05443429_10691"/>
<organism evidence="2 3">
    <name type="scientific">Cruoricaptor ignavus</name>
    <dbReference type="NCBI Taxonomy" id="1118202"/>
    <lineage>
        <taxon>Bacteria</taxon>
        <taxon>Pseudomonadati</taxon>
        <taxon>Bacteroidota</taxon>
        <taxon>Flavobacteriia</taxon>
        <taxon>Flavobacteriales</taxon>
        <taxon>Weeksellaceae</taxon>
        <taxon>Cruoricaptor</taxon>
    </lineage>
</organism>
<evidence type="ECO:0000313" key="2">
    <source>
        <dbReference type="EMBL" id="SHI92231.1"/>
    </source>
</evidence>
<dbReference type="Proteomes" id="UP000184335">
    <property type="component" value="Unassembled WGS sequence"/>
</dbReference>
<dbReference type="AlphaFoldDB" id="A0A1M6F3H4"/>
<feature type="transmembrane region" description="Helical" evidence="1">
    <location>
        <begin position="162"/>
        <end position="189"/>
    </location>
</feature>
<name>A0A1M6F3H4_9FLAO</name>
<dbReference type="EMBL" id="FQYI01000006">
    <property type="protein sequence ID" value="SHI92231.1"/>
    <property type="molecule type" value="Genomic_DNA"/>
</dbReference>
<dbReference type="OrthoDB" id="918117at2"/>
<feature type="transmembrane region" description="Helical" evidence="1">
    <location>
        <begin position="201"/>
        <end position="220"/>
    </location>
</feature>